<feature type="region of interest" description="Disordered" evidence="1">
    <location>
        <begin position="936"/>
        <end position="1008"/>
    </location>
</feature>
<feature type="region of interest" description="Disordered" evidence="1">
    <location>
        <begin position="242"/>
        <end position="261"/>
    </location>
</feature>
<feature type="compositionally biased region" description="Low complexity" evidence="1">
    <location>
        <begin position="847"/>
        <end position="858"/>
    </location>
</feature>
<feature type="compositionally biased region" description="Basic and acidic residues" evidence="1">
    <location>
        <begin position="1095"/>
        <end position="1109"/>
    </location>
</feature>
<feature type="region of interest" description="Disordered" evidence="1">
    <location>
        <begin position="847"/>
        <end position="878"/>
    </location>
</feature>
<organism evidence="3">
    <name type="scientific">Melanopsichium pennsylvanicum 4</name>
    <dbReference type="NCBI Taxonomy" id="1398559"/>
    <lineage>
        <taxon>Eukaryota</taxon>
        <taxon>Fungi</taxon>
        <taxon>Dikarya</taxon>
        <taxon>Basidiomycota</taxon>
        <taxon>Ustilaginomycotina</taxon>
        <taxon>Ustilaginomycetes</taxon>
        <taxon>Ustilaginales</taxon>
        <taxon>Ustilaginaceae</taxon>
        <taxon>Melanopsichium</taxon>
    </lineage>
</organism>
<feature type="region of interest" description="Disordered" evidence="1">
    <location>
        <begin position="1290"/>
        <end position="1321"/>
    </location>
</feature>
<feature type="region of interest" description="Disordered" evidence="1">
    <location>
        <begin position="1048"/>
        <end position="1067"/>
    </location>
</feature>
<feature type="transmembrane region" description="Helical" evidence="2">
    <location>
        <begin position="167"/>
        <end position="188"/>
    </location>
</feature>
<keyword evidence="2" id="KW-1133">Transmembrane helix</keyword>
<feature type="compositionally biased region" description="Low complexity" evidence="1">
    <location>
        <begin position="961"/>
        <end position="971"/>
    </location>
</feature>
<feature type="transmembrane region" description="Helical" evidence="2">
    <location>
        <begin position="6"/>
        <end position="25"/>
    </location>
</feature>
<reference evidence="3" key="1">
    <citation type="journal article" date="2014" name="Genome Biol. Evol.">
        <title>Gene Loss Rather Than Gene Gain Is Associated with a Host Jump from Monocots to Dicots in the Smut Fungus Melanopsichium pennsylvanicum.</title>
        <authorList>
            <person name="Sharma R."/>
            <person name="Mishra B."/>
            <person name="Runge F."/>
            <person name="Thines M."/>
        </authorList>
    </citation>
    <scope>NUCLEOTIDE SEQUENCE</scope>
    <source>
        <strain evidence="3">4</strain>
    </source>
</reference>
<feature type="compositionally biased region" description="Basic and acidic residues" evidence="1">
    <location>
        <begin position="1049"/>
        <end position="1067"/>
    </location>
</feature>
<feature type="compositionally biased region" description="Polar residues" evidence="1">
    <location>
        <begin position="728"/>
        <end position="737"/>
    </location>
</feature>
<feature type="compositionally biased region" description="Polar residues" evidence="1">
    <location>
        <begin position="936"/>
        <end position="960"/>
    </location>
</feature>
<feature type="region of interest" description="Disordered" evidence="1">
    <location>
        <begin position="1095"/>
        <end position="1119"/>
    </location>
</feature>
<keyword evidence="2" id="KW-0812">Transmembrane</keyword>
<sequence>MALLALVWTLLSTITSLLILLGFLAKSLPQATNRRYNHAMETSLSQLGELQSLQVYLAMLDATLLIVLAPLFALYTQWGPDRDSIWHLALLTPASSFGTSVALLIRSAIIAALAFSLYLSTSHQRQNLTLPLLLAAAAFIAAISTTIAITCSQSHQSICVKSPSIKILVIITQFVSAILTTSAIIRFVKAQRLLRSHRVARSNTFRPTNVASRAPSLSLLIHTQSDSSQDRRFSLDLSKPEARHAEAETDFGPPGPQQSAVRYSPQMVREILGDTHGGSSQAATTSLGYASAVASSTNPYRVGSVASREALNGMPSRSRVDLIAGTAASQPEFQAFASETCSNLNDVRPPTRFSRIVSPALIQHHGGSPSSRALLPEQEHQLQAQSSDGLRAQVDSFKVAMVIRISIIATTWIPIVLTTIALLVPVHKLQASTLISSTCVPALILVIQELTFTFPQACPKENSPSSHRSRPHQIKRQDGDSRLDTRLERFASTSSSVVMIPNPNSALRDRRSHIRSFSCPLESDLNGYAKSSLGISSRNRQSLISSRSVPYLEKHWMAGKVKGDRVVSARSSFVRGLNLVLNPRPKLEILPVQTDSLQEQKYNDDGYRELNENRLRCSQIPEVVTRGIVQGLLQVRQGSNEGHVSVDSESTCITQSNPLTQDGQAFVATLSLHTSVQERANLSAHHTFSQNIISDERSSNFVLDMDETPGSPRLFNTVHVLGEHEELSSPTKGQNCHKSFRKPERSEASPSSFTRDDDSQILGSSTASKLFDEIMNMVKGNTHRMCDQQSLAQTWERCRSKDGYASLEGQIGADASVQGSTFVERDDGTLVIHTNESNRGVEIAAVQPSPFSQSSPAPLRDPDEFQEGPGLFRKNSTSSTFSISSISSRIRSLGRTSSSTPFGSPNSASPPQPVKKVRSRTFASAFGIELSLLNRSNSKGKRNTSGSLIESSPSTSAGTCPSSLLDLSFSPSPVPSNGVTSPGDSSKDALRRHKRNKSRADSIMDMLDGEERGDTIEEILDPNDDLGSPPRPDDALFADFKNMRGVCRSNEKSKQRQSELEGDKAQFEDMVEGEDLGDVTLSDAWERCFPKTDDAEEADGKALHEHQEDEQAEEEDDDLMGFDTRRVVAIAPFLDTVKEEPEDELDAELDQHGFSTSEEQAWDQSNEVQRSSQVGSLCRPEICSASVPSETNEDGNQDSRRYLLQLQEAKQLQVAQLLSEHETLFPHKTLSQILEVTELAILTRASEQRSNSAGSGSRLSRERVSSTVDSSAIHLGLPLSLACQKDVESSVAGGKENDDSTGSVSAAETEHRAGTESDYSDECEEAKQDKHLPLFVTPRSRTRCRIAAGRRTAKEIDAMQAKGSPIHPSPRSVSARMSQLGMDQGIWARSPLKLTLEPSIVADLAADGSYQLVEAPREEVNNRTARIRRSLTLTRNKLVRSDHHYGSPKRELRDHLARKKICKTPSYQSETIAHDASTQPSTGMLRSSADGQRHTPQDKRSLHKPVRKRRKSRIKGVAVMIARHQFTVVDEDDSLIQRHNKAAQIRPNTTVAKLQ</sequence>
<feature type="transmembrane region" description="Helical" evidence="2">
    <location>
        <begin position="401"/>
        <end position="424"/>
    </location>
</feature>
<feature type="region of interest" description="Disordered" evidence="1">
    <location>
        <begin position="458"/>
        <end position="481"/>
    </location>
</feature>
<accession>A0A077QZK0</accession>
<feature type="region of interest" description="Disordered" evidence="1">
    <location>
        <begin position="724"/>
        <end position="760"/>
    </location>
</feature>
<feature type="compositionally biased region" description="Polar residues" evidence="1">
    <location>
        <begin position="1465"/>
        <end position="1485"/>
    </location>
</feature>
<keyword evidence="2" id="KW-0472">Membrane</keyword>
<evidence type="ECO:0000256" key="2">
    <source>
        <dbReference type="SAM" id="Phobius"/>
    </source>
</evidence>
<feature type="compositionally biased region" description="Basic residues" evidence="1">
    <location>
        <begin position="1501"/>
        <end position="1513"/>
    </location>
</feature>
<protein>
    <submittedName>
        <fullName evidence="3">Uncharacterized protein</fullName>
    </submittedName>
</protein>
<name>A0A077QZK0_9BASI</name>
<evidence type="ECO:0000256" key="1">
    <source>
        <dbReference type="SAM" id="MobiDB-lite"/>
    </source>
</evidence>
<feature type="region of interest" description="Disordered" evidence="1">
    <location>
        <begin position="892"/>
        <end position="918"/>
    </location>
</feature>
<feature type="transmembrane region" description="Helical" evidence="2">
    <location>
        <begin position="55"/>
        <end position="76"/>
    </location>
</feature>
<feature type="compositionally biased region" description="Basic and acidic residues" evidence="1">
    <location>
        <begin position="1491"/>
        <end position="1500"/>
    </location>
</feature>
<evidence type="ECO:0000313" key="3">
    <source>
        <dbReference type="EMBL" id="CDI55705.1"/>
    </source>
</evidence>
<dbReference type="EMBL" id="HG529661">
    <property type="protein sequence ID" value="CDI55705.1"/>
    <property type="molecule type" value="Genomic_DNA"/>
</dbReference>
<proteinExistence type="predicted"/>
<feature type="transmembrane region" description="Helical" evidence="2">
    <location>
        <begin position="96"/>
        <end position="120"/>
    </location>
</feature>
<feature type="compositionally biased region" description="Acidic residues" evidence="1">
    <location>
        <begin position="1110"/>
        <end position="1119"/>
    </location>
</feature>
<feature type="region of interest" description="Disordered" evidence="1">
    <location>
        <begin position="1465"/>
        <end position="1513"/>
    </location>
</feature>
<feature type="transmembrane region" description="Helical" evidence="2">
    <location>
        <begin position="132"/>
        <end position="155"/>
    </location>
</feature>